<evidence type="ECO:0000256" key="2">
    <source>
        <dbReference type="SAM" id="SignalP"/>
    </source>
</evidence>
<feature type="signal peptide" evidence="2">
    <location>
        <begin position="1"/>
        <end position="26"/>
    </location>
</feature>
<evidence type="ECO:0000313" key="6">
    <source>
        <dbReference type="Proteomes" id="UP000461730"/>
    </source>
</evidence>
<dbReference type="RefSeq" id="WP_157306734.1">
    <property type="nucleotide sequence ID" value="NZ_WRXN01000005.1"/>
</dbReference>
<dbReference type="GO" id="GO:0030313">
    <property type="term" value="C:cell envelope"/>
    <property type="evidence" value="ECO:0007669"/>
    <property type="project" value="UniProtKB-SubCell"/>
</dbReference>
<dbReference type="GO" id="GO:0016829">
    <property type="term" value="F:lyase activity"/>
    <property type="evidence" value="ECO:0007669"/>
    <property type="project" value="InterPro"/>
</dbReference>
<comment type="subcellular location">
    <subcellularLocation>
        <location evidence="1">Cell envelope</location>
    </subcellularLocation>
</comment>
<dbReference type="PANTHER" id="PTHR38045:SF1">
    <property type="entry name" value="HEPARINASE II_III-LIKE PROTEIN"/>
    <property type="match status" value="1"/>
</dbReference>
<gene>
    <name evidence="5" type="ORF">GO493_13630</name>
</gene>
<sequence>MIYKNRSCIRLLLCCVALLHYAVLTAQSPVPHPRLFFTGQKVSRLKERIRTDTAISNNWNEVKAEADKLLTTGNAVARIDYLSLAYLMTDDKRYADKVKETLQKLCAASAWVGAEMLQRTPPWKADLGTAANCYAAAVGYDAIYHYLSKEERKTIAEGITRLGIRPAMQDWVLPATRIHTLNSMGHNWWSACVDMAGIASLAVMDEVPAAAGWAETVSQSAAEWFGFNGDELHFKPKSFDAGGGMYESVNYAAFGISEYLSFRLAYTNTFPGKKQPEIPVLKKIPEFFMHVSYPRTGPLYSLNFGDGNLQVVGDRPVKLLNALGYTDPNSLWYLSQVVKSQHREGLSVNTPLGLICEPDMSGTPGLPDLPSAALFEDMDWATMRNSWQKDATMLGIKSGITWNHSHADAGSFILFHKGEAIIKDPGNSWYGSKEYPGYFFQSQAHNVVLFNGKAQPEEQQYYGSPLRGQLGELMDAGDMKYLLANATGPTSKNFSRNFRHFIWIGKVILIVDDVKAYEPGRFEWLLHPGGDAKKVGGDISIVQNNSSVLVRPLFPETLIQSGYNHDFPDNMVLTELTAPQAKDVKQTETYYSIAYPETVKQTSFITAIILKDSVNQSSLPVIERLRGNDMQGVRIRQDGKVTDIYLNLLAEGRIMHLNSCNNLGGWDTDAYLLGLSYPENNPSAVTDYFMAYGSYIRREGKVVFSSLSKLFMITKERNKELRMVLQGQPLINAVYGIDNRPGSFILNNKAVQPVYHDKQLEIRIGK</sequence>
<dbReference type="Gene3D" id="2.70.98.70">
    <property type="match status" value="1"/>
</dbReference>
<dbReference type="Proteomes" id="UP000461730">
    <property type="component" value="Unassembled WGS sequence"/>
</dbReference>
<dbReference type="InterPro" id="IPR012480">
    <property type="entry name" value="Hepar_II_III_C"/>
</dbReference>
<dbReference type="InterPro" id="IPR032518">
    <property type="entry name" value="HepII_N"/>
</dbReference>
<evidence type="ECO:0000313" key="5">
    <source>
        <dbReference type="EMBL" id="MVT09305.1"/>
    </source>
</evidence>
<dbReference type="Gene3D" id="1.50.10.100">
    <property type="entry name" value="Chondroitin AC/alginate lyase"/>
    <property type="match status" value="1"/>
</dbReference>
<keyword evidence="2" id="KW-0732">Signal</keyword>
<comment type="caution">
    <text evidence="5">The sequence shown here is derived from an EMBL/GenBank/DDBJ whole genome shotgun (WGS) entry which is preliminary data.</text>
</comment>
<feature type="domain" description="Heparinase II N-terminal" evidence="4">
    <location>
        <begin position="77"/>
        <end position="215"/>
    </location>
</feature>
<dbReference type="Pfam" id="PF07940">
    <property type="entry name" value="Hepar_II_III_C"/>
    <property type="match status" value="1"/>
</dbReference>
<reference evidence="5 6" key="1">
    <citation type="submission" date="2019-12" db="EMBL/GenBank/DDBJ databases">
        <title>Chitinophaga sp. strain ysch24 (GDMCC 1.1355), whole genome shotgun sequence.</title>
        <authorList>
            <person name="Zhang X."/>
        </authorList>
    </citation>
    <scope>NUCLEOTIDE SEQUENCE [LARGE SCALE GENOMIC DNA]</scope>
    <source>
        <strain evidence="6">ysch24</strain>
    </source>
</reference>
<dbReference type="AlphaFoldDB" id="A0A7K1U5R4"/>
<proteinExistence type="predicted"/>
<protein>
    <submittedName>
        <fullName evidence="5">DUF4962 domain-containing protein</fullName>
    </submittedName>
</protein>
<evidence type="ECO:0000259" key="4">
    <source>
        <dbReference type="Pfam" id="PF16332"/>
    </source>
</evidence>
<evidence type="ECO:0000256" key="1">
    <source>
        <dbReference type="ARBA" id="ARBA00004196"/>
    </source>
</evidence>
<dbReference type="Pfam" id="PF16332">
    <property type="entry name" value="DUF4962"/>
    <property type="match status" value="1"/>
</dbReference>
<accession>A0A7K1U5R4</accession>
<evidence type="ECO:0000259" key="3">
    <source>
        <dbReference type="Pfam" id="PF07940"/>
    </source>
</evidence>
<dbReference type="PANTHER" id="PTHR38045">
    <property type="entry name" value="CHROMOSOME 1, WHOLE GENOME SHOTGUN SEQUENCE"/>
    <property type="match status" value="1"/>
</dbReference>
<name>A0A7K1U5R4_9BACT</name>
<feature type="chain" id="PRO_5029877241" evidence="2">
    <location>
        <begin position="27"/>
        <end position="766"/>
    </location>
</feature>
<dbReference type="InterPro" id="IPR008929">
    <property type="entry name" value="Chondroitin_lyas"/>
</dbReference>
<keyword evidence="6" id="KW-1185">Reference proteome</keyword>
<dbReference type="SUPFAM" id="SSF48230">
    <property type="entry name" value="Chondroitin AC/alginate lyase"/>
    <property type="match status" value="1"/>
</dbReference>
<organism evidence="5 6">
    <name type="scientific">Chitinophaga tropicalis</name>
    <dbReference type="NCBI Taxonomy" id="2683588"/>
    <lineage>
        <taxon>Bacteria</taxon>
        <taxon>Pseudomonadati</taxon>
        <taxon>Bacteroidota</taxon>
        <taxon>Chitinophagia</taxon>
        <taxon>Chitinophagales</taxon>
        <taxon>Chitinophagaceae</taxon>
        <taxon>Chitinophaga</taxon>
    </lineage>
</organism>
<feature type="domain" description="Heparinase II/III-like C-terminal" evidence="3">
    <location>
        <begin position="370"/>
        <end position="537"/>
    </location>
</feature>
<dbReference type="EMBL" id="WRXN01000005">
    <property type="protein sequence ID" value="MVT09305.1"/>
    <property type="molecule type" value="Genomic_DNA"/>
</dbReference>